<proteinExistence type="predicted"/>
<dbReference type="EMBL" id="JABFAF010000002">
    <property type="protein sequence ID" value="MBA0849337.1"/>
    <property type="molecule type" value="Genomic_DNA"/>
</dbReference>
<sequence>MCHATLPSAMSIGGCLLLLQSVGQLVDVGREYVIGSVRDDGNARNRPGVMSHWQAISAITRVEEYANLDEEVTLTATAYFEGMRSHNEYIFHSIDVPRILHLYANLNATPRAKIDTNISTATDTSVSVAVALKVEVDVEASIDDRYAVIDQAKKVAVVTDKATVILGPYSQVINANNLFFLSGVLGLLKIL</sequence>
<keyword evidence="1" id="KW-0732">Signal</keyword>
<protein>
    <submittedName>
        <fullName evidence="2">Uncharacterized protein</fullName>
    </submittedName>
</protein>
<organism evidence="2 3">
    <name type="scientific">Gossypium schwendimanii</name>
    <name type="common">Cotton</name>
    <dbReference type="NCBI Taxonomy" id="34291"/>
    <lineage>
        <taxon>Eukaryota</taxon>
        <taxon>Viridiplantae</taxon>
        <taxon>Streptophyta</taxon>
        <taxon>Embryophyta</taxon>
        <taxon>Tracheophyta</taxon>
        <taxon>Spermatophyta</taxon>
        <taxon>Magnoliopsida</taxon>
        <taxon>eudicotyledons</taxon>
        <taxon>Gunneridae</taxon>
        <taxon>Pentapetalae</taxon>
        <taxon>rosids</taxon>
        <taxon>malvids</taxon>
        <taxon>Malvales</taxon>
        <taxon>Malvaceae</taxon>
        <taxon>Malvoideae</taxon>
        <taxon>Gossypium</taxon>
    </lineage>
</organism>
<accession>A0A7J9KSA5</accession>
<name>A0A7J9KSA5_GOSSC</name>
<dbReference type="AlphaFoldDB" id="A0A7J9KSA5"/>
<gene>
    <name evidence="2" type="ORF">Goshw_014609</name>
</gene>
<evidence type="ECO:0000313" key="3">
    <source>
        <dbReference type="Proteomes" id="UP000593576"/>
    </source>
</evidence>
<feature type="chain" id="PRO_5029569653" evidence="1">
    <location>
        <begin position="26"/>
        <end position="191"/>
    </location>
</feature>
<dbReference type="OrthoDB" id="994845at2759"/>
<reference evidence="2 3" key="1">
    <citation type="journal article" date="2019" name="Genome Biol. Evol.">
        <title>Insights into the evolution of the New World diploid cottons (Gossypium, subgenus Houzingenia) based on genome sequencing.</title>
        <authorList>
            <person name="Grover C.E."/>
            <person name="Arick M.A. 2nd"/>
            <person name="Thrash A."/>
            <person name="Conover J.L."/>
            <person name="Sanders W.S."/>
            <person name="Peterson D.G."/>
            <person name="Frelichowski J.E."/>
            <person name="Scheffler J.A."/>
            <person name="Scheffler B.E."/>
            <person name="Wendel J.F."/>
        </authorList>
    </citation>
    <scope>NUCLEOTIDE SEQUENCE [LARGE SCALE GENOMIC DNA]</scope>
    <source>
        <strain evidence="2">1</strain>
        <tissue evidence="2">Leaf</tissue>
    </source>
</reference>
<keyword evidence="3" id="KW-1185">Reference proteome</keyword>
<evidence type="ECO:0000256" key="1">
    <source>
        <dbReference type="SAM" id="SignalP"/>
    </source>
</evidence>
<dbReference type="Proteomes" id="UP000593576">
    <property type="component" value="Unassembled WGS sequence"/>
</dbReference>
<feature type="signal peptide" evidence="1">
    <location>
        <begin position="1"/>
        <end position="25"/>
    </location>
</feature>
<comment type="caution">
    <text evidence="2">The sequence shown here is derived from an EMBL/GenBank/DDBJ whole genome shotgun (WGS) entry which is preliminary data.</text>
</comment>
<evidence type="ECO:0000313" key="2">
    <source>
        <dbReference type="EMBL" id="MBA0849337.1"/>
    </source>
</evidence>